<keyword evidence="5 9" id="KW-1133">Transmembrane helix</keyword>
<dbReference type="Pfam" id="PF04145">
    <property type="entry name" value="Ctr"/>
    <property type="match status" value="1"/>
</dbReference>
<evidence type="ECO:0000256" key="5">
    <source>
        <dbReference type="ARBA" id="ARBA00022989"/>
    </source>
</evidence>
<reference evidence="12" key="1">
    <citation type="submission" date="2017-02" db="UniProtKB">
        <authorList>
            <consortium name="WormBaseParasite"/>
        </authorList>
    </citation>
    <scope>IDENTIFICATION</scope>
</reference>
<dbReference type="InterPro" id="IPR019734">
    <property type="entry name" value="TPR_rpt"/>
</dbReference>
<dbReference type="STRING" id="451379.A0A0N5B0B3"/>
<dbReference type="WBParaSite" id="SMUV_0001071401-mRNA-1">
    <property type="protein sequence ID" value="SMUV_0001071401-mRNA-1"/>
    <property type="gene ID" value="SMUV_0001071401"/>
</dbReference>
<keyword evidence="11" id="KW-1185">Reference proteome</keyword>
<evidence type="ECO:0000256" key="3">
    <source>
        <dbReference type="ARBA" id="ARBA00022737"/>
    </source>
</evidence>
<evidence type="ECO:0000259" key="10">
    <source>
        <dbReference type="Pfam" id="PF13877"/>
    </source>
</evidence>
<dbReference type="Gene3D" id="1.25.40.10">
    <property type="entry name" value="Tetratricopeptide repeat domain"/>
    <property type="match status" value="1"/>
</dbReference>
<evidence type="ECO:0000256" key="6">
    <source>
        <dbReference type="ARBA" id="ARBA00023136"/>
    </source>
</evidence>
<dbReference type="InterPro" id="IPR007274">
    <property type="entry name" value="Cop_transporter"/>
</dbReference>
<comment type="similarity">
    <text evidence="7">Belongs to the RPAP3 family.</text>
</comment>
<evidence type="ECO:0000313" key="11">
    <source>
        <dbReference type="Proteomes" id="UP000046393"/>
    </source>
</evidence>
<proteinExistence type="inferred from homology"/>
<dbReference type="InterPro" id="IPR011990">
    <property type="entry name" value="TPR-like_helical_dom_sf"/>
</dbReference>
<keyword evidence="6 9" id="KW-0472">Membrane</keyword>
<dbReference type="PANTHER" id="PTHR46423">
    <property type="entry name" value="RNA POLYMERASE II-ASSOCIATED PROTEIN 3"/>
    <property type="match status" value="1"/>
</dbReference>
<evidence type="ECO:0000256" key="4">
    <source>
        <dbReference type="ARBA" id="ARBA00022803"/>
    </source>
</evidence>
<dbReference type="Proteomes" id="UP000046393">
    <property type="component" value="Unplaced"/>
</dbReference>
<evidence type="ECO:0000256" key="9">
    <source>
        <dbReference type="SAM" id="Phobius"/>
    </source>
</evidence>
<dbReference type="SMART" id="SM00028">
    <property type="entry name" value="TPR"/>
    <property type="match status" value="2"/>
</dbReference>
<evidence type="ECO:0000256" key="8">
    <source>
        <dbReference type="ARBA" id="ARBA00040133"/>
    </source>
</evidence>
<evidence type="ECO:0000256" key="1">
    <source>
        <dbReference type="ARBA" id="ARBA00004370"/>
    </source>
</evidence>
<keyword evidence="3" id="KW-0677">Repeat</keyword>
<dbReference type="InterPro" id="IPR051966">
    <property type="entry name" value="RPAP3"/>
</dbReference>
<feature type="transmembrane region" description="Helical" evidence="9">
    <location>
        <begin position="505"/>
        <end position="524"/>
    </location>
</feature>
<sequence length="544" mass="62672">MVFDRVEELRNQGNEHFRAKRYWNAIECYTKALENNYDVVSLSNRAQAYLCLKKKFITLERKFCRNEEALVDSRLVTEWEPTAIKGFYRYGLALCNLGLYKEAEDKLKIAMRLKKNEQISKLLEDISGKQNVEELRVMPVNKCEAIRSSKPLRELTLEIDKTADDEAIDNADQVVEAEDYHLILKKNSELPPVPSTSYQFLADYESLANNSMQFCRYFLAISTDNYNKILDDILDPDMIISLIDGCSRIFPAESCEFTATQAANALIAMGGVKGFSLALMFLQEENKAGNVNDFEPEAGFTCLMDSKKTFSILRNGYIVGQKKVLQAYQSGFHHFFVTRFYRDKWKFNVALMLLLLYIRKVLKFNEQNLNCCLCRSKIQEILEILTDEHEYDYSFIVNASNASSYVDVVSYNFKRYCIISSLQYPSFLEMIGSCIGIFILSVLFESLKTLRLYIDSRTVHRTRNVSLALQNYKVNMLSEAHVLQTFLFILQTTLGYVLMLVFMTFSLWLCLAVVLGMTVGYYFFSDRTFAAARNSVADQKTCCD</sequence>
<dbReference type="SUPFAM" id="SSF48452">
    <property type="entry name" value="TPR-like"/>
    <property type="match status" value="1"/>
</dbReference>
<organism evidence="11 12">
    <name type="scientific">Syphacia muris</name>
    <dbReference type="NCBI Taxonomy" id="451379"/>
    <lineage>
        <taxon>Eukaryota</taxon>
        <taxon>Metazoa</taxon>
        <taxon>Ecdysozoa</taxon>
        <taxon>Nematoda</taxon>
        <taxon>Chromadorea</taxon>
        <taxon>Rhabditida</taxon>
        <taxon>Spirurina</taxon>
        <taxon>Oxyuridomorpha</taxon>
        <taxon>Oxyuroidea</taxon>
        <taxon>Oxyuridae</taxon>
        <taxon>Syphacia</taxon>
    </lineage>
</organism>
<dbReference type="GO" id="GO:0101031">
    <property type="term" value="C:protein folding chaperone complex"/>
    <property type="evidence" value="ECO:0007669"/>
    <property type="project" value="TreeGrafter"/>
</dbReference>
<feature type="transmembrane region" description="Helical" evidence="9">
    <location>
        <begin position="480"/>
        <end position="499"/>
    </location>
</feature>
<keyword evidence="4" id="KW-0802">TPR repeat</keyword>
<evidence type="ECO:0000313" key="12">
    <source>
        <dbReference type="WBParaSite" id="SMUV_0001071401-mRNA-1"/>
    </source>
</evidence>
<dbReference type="GO" id="GO:0005375">
    <property type="term" value="F:copper ion transmembrane transporter activity"/>
    <property type="evidence" value="ECO:0007669"/>
    <property type="project" value="InterPro"/>
</dbReference>
<feature type="domain" description="RNA-polymerase II-associated protein 3-like C-terminal" evidence="10">
    <location>
        <begin position="194"/>
        <end position="287"/>
    </location>
</feature>
<name>A0A0N5B0B3_9BILA</name>
<evidence type="ECO:0000256" key="7">
    <source>
        <dbReference type="ARBA" id="ARBA00038275"/>
    </source>
</evidence>
<dbReference type="Pfam" id="PF13877">
    <property type="entry name" value="RPAP3_C"/>
    <property type="match status" value="1"/>
</dbReference>
<evidence type="ECO:0000256" key="2">
    <source>
        <dbReference type="ARBA" id="ARBA00022692"/>
    </source>
</evidence>
<accession>A0A0N5B0B3</accession>
<keyword evidence="2 9" id="KW-0812">Transmembrane</keyword>
<dbReference type="GO" id="GO:0016020">
    <property type="term" value="C:membrane"/>
    <property type="evidence" value="ECO:0007669"/>
    <property type="project" value="UniProtKB-SubCell"/>
</dbReference>
<feature type="transmembrane region" description="Helical" evidence="9">
    <location>
        <begin position="424"/>
        <end position="444"/>
    </location>
</feature>
<protein>
    <recommendedName>
        <fullName evidence="8">RNA polymerase II-associated protein 3</fullName>
    </recommendedName>
</protein>
<dbReference type="PANTHER" id="PTHR46423:SF1">
    <property type="entry name" value="RNA POLYMERASE II-ASSOCIATED PROTEIN 3"/>
    <property type="match status" value="1"/>
</dbReference>
<dbReference type="InterPro" id="IPR025986">
    <property type="entry name" value="RPAP3-like_C"/>
</dbReference>
<comment type="subcellular location">
    <subcellularLocation>
        <location evidence="1">Membrane</location>
    </subcellularLocation>
</comment>
<dbReference type="AlphaFoldDB" id="A0A0N5B0B3"/>